<sequence length="78" mass="8440">MVLRFIQTFALGLFGFVVATIGFLIGTGSNLSQIFSNNAHQKLSSIVYNSQKNTVAQACVSQKGKEDEVFFLSCGGIF</sequence>
<dbReference type="Proteomes" id="UP000230638">
    <property type="component" value="Unassembled WGS sequence"/>
</dbReference>
<keyword evidence="1" id="KW-1133">Transmembrane helix</keyword>
<reference evidence="2 3" key="1">
    <citation type="submission" date="2017-09" db="EMBL/GenBank/DDBJ databases">
        <title>Depth-based differentiation of microbial function through sediment-hosted aquifers and enrichment of novel symbionts in the deep terrestrial subsurface.</title>
        <authorList>
            <person name="Probst A.J."/>
            <person name="Ladd B."/>
            <person name="Jarett J.K."/>
            <person name="Geller-Mcgrath D.E."/>
            <person name="Sieber C.M."/>
            <person name="Emerson J.B."/>
            <person name="Anantharaman K."/>
            <person name="Thomas B.C."/>
            <person name="Malmstrom R."/>
            <person name="Stieglmeier M."/>
            <person name="Klingl A."/>
            <person name="Woyke T."/>
            <person name="Ryan C.M."/>
            <person name="Banfield J.F."/>
        </authorList>
    </citation>
    <scope>NUCLEOTIDE SEQUENCE [LARGE SCALE GENOMIC DNA]</scope>
    <source>
        <strain evidence="2">CG22_combo_CG10-13_8_21_14_all_47_15</strain>
    </source>
</reference>
<organism evidence="2 3">
    <name type="scientific">Candidatus Lloydbacteria bacterium CG22_combo_CG10-13_8_21_14_all_47_15</name>
    <dbReference type="NCBI Taxonomy" id="1974635"/>
    <lineage>
        <taxon>Bacteria</taxon>
        <taxon>Candidatus Lloydiibacteriota</taxon>
    </lineage>
</organism>
<evidence type="ECO:0000256" key="1">
    <source>
        <dbReference type="SAM" id="Phobius"/>
    </source>
</evidence>
<protein>
    <submittedName>
        <fullName evidence="2">Uncharacterized protein</fullName>
    </submittedName>
</protein>
<gene>
    <name evidence="2" type="ORF">COW88_02320</name>
</gene>
<dbReference type="AlphaFoldDB" id="A0A2H0CUD6"/>
<comment type="caution">
    <text evidence="2">The sequence shown here is derived from an EMBL/GenBank/DDBJ whole genome shotgun (WGS) entry which is preliminary data.</text>
</comment>
<dbReference type="EMBL" id="PCTL01000023">
    <property type="protein sequence ID" value="PIP73329.1"/>
    <property type="molecule type" value="Genomic_DNA"/>
</dbReference>
<accession>A0A2H0CUD6</accession>
<keyword evidence="1" id="KW-0812">Transmembrane</keyword>
<feature type="transmembrane region" description="Helical" evidence="1">
    <location>
        <begin position="6"/>
        <end position="26"/>
    </location>
</feature>
<name>A0A2H0CUD6_9BACT</name>
<evidence type="ECO:0000313" key="2">
    <source>
        <dbReference type="EMBL" id="PIP73329.1"/>
    </source>
</evidence>
<keyword evidence="1" id="KW-0472">Membrane</keyword>
<evidence type="ECO:0000313" key="3">
    <source>
        <dbReference type="Proteomes" id="UP000230638"/>
    </source>
</evidence>
<proteinExistence type="predicted"/>